<dbReference type="SUPFAM" id="SSF53474">
    <property type="entry name" value="alpha/beta-Hydrolases"/>
    <property type="match status" value="1"/>
</dbReference>
<evidence type="ECO:0000313" key="2">
    <source>
        <dbReference type="Proteomes" id="UP000310314"/>
    </source>
</evidence>
<dbReference type="Gene3D" id="3.40.50.1820">
    <property type="entry name" value="alpha/beta hydrolase"/>
    <property type="match status" value="1"/>
</dbReference>
<name>A0A5S3PUI3_9FLAO</name>
<evidence type="ECO:0000313" key="1">
    <source>
        <dbReference type="EMBL" id="TMM56350.1"/>
    </source>
</evidence>
<dbReference type="InterPro" id="IPR029058">
    <property type="entry name" value="AB_hydrolase_fold"/>
</dbReference>
<dbReference type="EMBL" id="VATY01000003">
    <property type="protein sequence ID" value="TMM56350.1"/>
    <property type="molecule type" value="Genomic_DNA"/>
</dbReference>
<dbReference type="OrthoDB" id="1094867at2"/>
<sequence>MALVKKKEFLILNEVTITEGSGTFLIEGGKSKKDKSIQIFYYKPKTFNSNSKVLIVIPGAGRNANAYRDTWIDEAEKQGILILSPEYQEKDYPFENYHLCGLISDLNLDRSLEFVKNSNMVKIDESKLSFKVNPKQDEWIFKDFDRIFDLVKKATKSTQNKYDLFGHSAGGQILHRLALFGQSTKVNQIISTNSGFYTLPNFDSQLPFGLKNTRIKSQDLKLAFEKRLIILVGELDNQHEVRGTLLRSETADKQGLHRLERAQYFYKQAKAFANLHQFNFNWEIEIVPEVGHDYRKMSKAASHIIYSQN</sequence>
<gene>
    <name evidence="1" type="ORF">FEE95_16160</name>
</gene>
<comment type="caution">
    <text evidence="1">The sequence shown here is derived from an EMBL/GenBank/DDBJ whole genome shotgun (WGS) entry which is preliminary data.</text>
</comment>
<dbReference type="Proteomes" id="UP000310314">
    <property type="component" value="Unassembled WGS sequence"/>
</dbReference>
<evidence type="ECO:0008006" key="3">
    <source>
        <dbReference type="Google" id="ProtNLM"/>
    </source>
</evidence>
<keyword evidence="2" id="KW-1185">Reference proteome</keyword>
<accession>A0A5S3PUI3</accession>
<protein>
    <recommendedName>
        <fullName evidence="3">Alpha/beta hydrolase</fullName>
    </recommendedName>
</protein>
<proteinExistence type="predicted"/>
<organism evidence="1 2">
    <name type="scientific">Maribacter algarum</name>
    <name type="common">ex Zhang et al. 2020</name>
    <dbReference type="NCBI Taxonomy" id="2578118"/>
    <lineage>
        <taxon>Bacteria</taxon>
        <taxon>Pseudomonadati</taxon>
        <taxon>Bacteroidota</taxon>
        <taxon>Flavobacteriia</taxon>
        <taxon>Flavobacteriales</taxon>
        <taxon>Flavobacteriaceae</taxon>
        <taxon>Maribacter</taxon>
    </lineage>
</organism>
<reference evidence="1 2" key="1">
    <citation type="submission" date="2019-05" db="EMBL/GenBank/DDBJ databases">
        <authorList>
            <person name="Zhang J.-Y."/>
            <person name="Feg X."/>
            <person name="Du Z.-J."/>
        </authorList>
    </citation>
    <scope>NUCLEOTIDE SEQUENCE [LARGE SCALE GENOMIC DNA]</scope>
    <source>
        <strain evidence="1 2">RZ26</strain>
    </source>
</reference>
<dbReference type="AlphaFoldDB" id="A0A5S3PUI3"/>